<reference evidence="3 4" key="1">
    <citation type="submission" date="2024-03" db="EMBL/GenBank/DDBJ databases">
        <authorList>
            <person name="Brejova B."/>
        </authorList>
    </citation>
    <scope>NUCLEOTIDE SEQUENCE [LARGE SCALE GENOMIC DNA]</scope>
    <source>
        <strain evidence="3 4">CBS 14171</strain>
    </source>
</reference>
<dbReference type="EMBL" id="OZ022407">
    <property type="protein sequence ID" value="CAK9438661.1"/>
    <property type="molecule type" value="Genomic_DNA"/>
</dbReference>
<protein>
    <submittedName>
        <fullName evidence="3">Uncharacterized protein</fullName>
    </submittedName>
</protein>
<keyword evidence="2" id="KW-0472">Membrane</keyword>
<dbReference type="PANTHER" id="PTHR35519:SF2">
    <property type="entry name" value="PH DOMAIN PROTEIN"/>
    <property type="match status" value="1"/>
</dbReference>
<feature type="transmembrane region" description="Helical" evidence="2">
    <location>
        <begin position="85"/>
        <end position="107"/>
    </location>
</feature>
<accession>A0ABP0ZNG5</accession>
<keyword evidence="2" id="KW-0812">Transmembrane</keyword>
<feature type="compositionally biased region" description="Gly residues" evidence="1">
    <location>
        <begin position="221"/>
        <end position="231"/>
    </location>
</feature>
<dbReference type="Pfam" id="PF13430">
    <property type="entry name" value="DUF4112"/>
    <property type="match status" value="1"/>
</dbReference>
<dbReference type="GeneID" id="92208081"/>
<feature type="transmembrane region" description="Helical" evidence="2">
    <location>
        <begin position="132"/>
        <end position="152"/>
    </location>
</feature>
<keyword evidence="2" id="KW-1133">Transmembrane helix</keyword>
<gene>
    <name evidence="3" type="ORF">LODBEIA_P28850</name>
</gene>
<feature type="region of interest" description="Disordered" evidence="1">
    <location>
        <begin position="173"/>
        <end position="258"/>
    </location>
</feature>
<evidence type="ECO:0000256" key="2">
    <source>
        <dbReference type="SAM" id="Phobius"/>
    </source>
</evidence>
<name>A0ABP0ZNG5_9ASCO</name>
<keyword evidence="4" id="KW-1185">Reference proteome</keyword>
<sequence length="258" mass="27708">MSQLLYKYFLQKTNLDHIITVGHGHEDPYFEEIPKNELHFYQRKGAKRQRRLPDYIPHHDLKILNKVKNRAYTLDLQLNLCGFRIGWAGVIGLIPGIGDIIALYFALQLVNTAKGIDGGLPKMLEAQMQANVMFDFGIGLIPVVGDFINVLYKCNSRNFVLLEKHLVHKYGKGQNGVPGTDSSTKHGAGGAGPTTGKTTTGKTGQTSGQTTGQITGTHTVSGGGSGNGHSGAGASAGTPYSGRPQPPIPESAHVAHKV</sequence>
<dbReference type="PANTHER" id="PTHR35519">
    <property type="entry name" value="MEMBRANE PROTEINS"/>
    <property type="match status" value="1"/>
</dbReference>
<proteinExistence type="predicted"/>
<evidence type="ECO:0000256" key="1">
    <source>
        <dbReference type="SAM" id="MobiDB-lite"/>
    </source>
</evidence>
<dbReference type="RefSeq" id="XP_066829823.1">
    <property type="nucleotide sequence ID" value="XM_066972933.1"/>
</dbReference>
<feature type="compositionally biased region" description="Low complexity" evidence="1">
    <location>
        <begin position="194"/>
        <end position="220"/>
    </location>
</feature>
<dbReference type="Proteomes" id="UP001497383">
    <property type="component" value="Chromosome 3"/>
</dbReference>
<evidence type="ECO:0000313" key="3">
    <source>
        <dbReference type="EMBL" id="CAK9438661.1"/>
    </source>
</evidence>
<dbReference type="InterPro" id="IPR025187">
    <property type="entry name" value="DUF4112"/>
</dbReference>
<evidence type="ECO:0000313" key="4">
    <source>
        <dbReference type="Proteomes" id="UP001497383"/>
    </source>
</evidence>
<organism evidence="3 4">
    <name type="scientific">Lodderomyces beijingensis</name>
    <dbReference type="NCBI Taxonomy" id="1775926"/>
    <lineage>
        <taxon>Eukaryota</taxon>
        <taxon>Fungi</taxon>
        <taxon>Dikarya</taxon>
        <taxon>Ascomycota</taxon>
        <taxon>Saccharomycotina</taxon>
        <taxon>Pichiomycetes</taxon>
        <taxon>Debaryomycetaceae</taxon>
        <taxon>Candida/Lodderomyces clade</taxon>
        <taxon>Lodderomyces</taxon>
    </lineage>
</organism>